<evidence type="ECO:0000313" key="2">
    <source>
        <dbReference type="EMBL" id="GCF07314.1"/>
    </source>
</evidence>
<keyword evidence="3" id="KW-1185">Reference proteome</keyword>
<dbReference type="InterPro" id="IPR025874">
    <property type="entry name" value="DZR"/>
</dbReference>
<sequence>MRISVGIQCAQCGKHNAQDMRFCGGCGAQLVAGVPARSGQYPAAPQQSYPQYPVQTPQYQQYQQQQQYGQGGYQQPMLGQQPMVLRCPSCMAMAQVGSANCVSCRTSLAGVVPTPINMPAQGQQSGIGGFLQGNGGKLAIGALGGAAALLGGEMLINGFENNIENRIEGDMGFGGGRRHHHREEDEGMLGGLGKLADDIGLF</sequence>
<dbReference type="EMBL" id="BIXY01000009">
    <property type="protein sequence ID" value="GCF07314.1"/>
    <property type="molecule type" value="Genomic_DNA"/>
</dbReference>
<feature type="domain" description="DZANK-type" evidence="1">
    <location>
        <begin position="9"/>
        <end position="104"/>
    </location>
</feature>
<organism evidence="2 3">
    <name type="scientific">Dictyobacter arantiisoli</name>
    <dbReference type="NCBI Taxonomy" id="2014874"/>
    <lineage>
        <taxon>Bacteria</taxon>
        <taxon>Bacillati</taxon>
        <taxon>Chloroflexota</taxon>
        <taxon>Ktedonobacteria</taxon>
        <taxon>Ktedonobacterales</taxon>
        <taxon>Dictyobacteraceae</taxon>
        <taxon>Dictyobacter</taxon>
    </lineage>
</organism>
<protein>
    <recommendedName>
        <fullName evidence="1">DZANK-type domain-containing protein</fullName>
    </recommendedName>
</protein>
<comment type="caution">
    <text evidence="2">The sequence shown here is derived from an EMBL/GenBank/DDBJ whole genome shotgun (WGS) entry which is preliminary data.</text>
</comment>
<accession>A0A5A5T8S6</accession>
<dbReference type="Proteomes" id="UP000322530">
    <property type="component" value="Unassembled WGS sequence"/>
</dbReference>
<name>A0A5A5T8S6_9CHLR</name>
<dbReference type="AlphaFoldDB" id="A0A5A5T8S6"/>
<proteinExistence type="predicted"/>
<evidence type="ECO:0000313" key="3">
    <source>
        <dbReference type="Proteomes" id="UP000322530"/>
    </source>
</evidence>
<evidence type="ECO:0000259" key="1">
    <source>
        <dbReference type="Pfam" id="PF12773"/>
    </source>
</evidence>
<reference evidence="2 3" key="1">
    <citation type="submission" date="2019-01" db="EMBL/GenBank/DDBJ databases">
        <title>Draft genome sequence of Dictyobacter sp. Uno17.</title>
        <authorList>
            <person name="Wang C.M."/>
            <person name="Zheng Y."/>
            <person name="Sakai Y."/>
            <person name="Abe K."/>
            <person name="Yokota A."/>
            <person name="Yabe S."/>
        </authorList>
    </citation>
    <scope>NUCLEOTIDE SEQUENCE [LARGE SCALE GENOMIC DNA]</scope>
    <source>
        <strain evidence="2 3">Uno17</strain>
    </source>
</reference>
<dbReference type="Pfam" id="PF12773">
    <property type="entry name" value="DZR"/>
    <property type="match status" value="1"/>
</dbReference>
<gene>
    <name evidence="2" type="ORF">KDI_08780</name>
</gene>